<dbReference type="Gene3D" id="3.30.190.20">
    <property type="match status" value="1"/>
</dbReference>
<dbReference type="Proteomes" id="UP000318571">
    <property type="component" value="Chromosome 3"/>
</dbReference>
<dbReference type="Gene3D" id="3.40.50.790">
    <property type="match status" value="1"/>
</dbReference>
<dbReference type="SUPFAM" id="SSF56808">
    <property type="entry name" value="Ribosomal protein L1"/>
    <property type="match status" value="1"/>
</dbReference>
<dbReference type="GO" id="GO:0005840">
    <property type="term" value="C:ribosome"/>
    <property type="evidence" value="ECO:0007669"/>
    <property type="project" value="UniProtKB-KW"/>
</dbReference>
<evidence type="ECO:0000256" key="4">
    <source>
        <dbReference type="SAM" id="MobiDB-lite"/>
    </source>
</evidence>
<gene>
    <name evidence="5" type="ORF">TCAL_06698</name>
</gene>
<evidence type="ECO:0000313" key="6">
    <source>
        <dbReference type="Proteomes" id="UP000318571"/>
    </source>
</evidence>
<comment type="caution">
    <text evidence="5">The sequence shown here is derived from an EMBL/GenBank/DDBJ whole genome shotgun (WGS) entry which is preliminary data.</text>
</comment>
<keyword evidence="3" id="KW-0687">Ribonucleoprotein</keyword>
<dbReference type="STRING" id="6832.A0A553P8M3"/>
<sequence>MLTLGRGVWRSACHAPMTATWGPAAVTWPVFFGSGFHTCAILERARRGTRERKAKVAIANKKKKEDRLRRHPPPLPDKIVLKLKSMGLPVTPKPLRADESNKSFATDDVYQLFRYCYQRYEFTEAVRMMRIHFSPEVLDRSDDLIYAKVEVNMKLPKQGRYMDEFNKYVAIVHRWDDTVLEKRICAFVPTEELEAEALAAGAIMTGGPELIQNIMKGRVDVAEVDHFLCHDELAATMRTMVGVLREKTPLKGGDSVGTNIKKMIQVFKSGMEVQVRKVKPSLVAPNEPDYAFAEIPIGKLTQDPEEMRANLDSALDSLLEGQSKKASGGFITRLILKLEDGPFYTEYSIDHPLLSDEKLRNHQKARSEQIQEPIRETTGS</sequence>
<keyword evidence="2" id="KW-0689">Ribosomal protein</keyword>
<dbReference type="Pfam" id="PF00687">
    <property type="entry name" value="Ribosomal_L1"/>
    <property type="match status" value="1"/>
</dbReference>
<dbReference type="OrthoDB" id="1747252at2759"/>
<feature type="region of interest" description="Disordered" evidence="4">
    <location>
        <begin position="360"/>
        <end position="380"/>
    </location>
</feature>
<dbReference type="InterPro" id="IPR023674">
    <property type="entry name" value="Ribosomal_uL1-like"/>
</dbReference>
<dbReference type="EMBL" id="VCGU01000007">
    <property type="protein sequence ID" value="TRY74028.1"/>
    <property type="molecule type" value="Genomic_DNA"/>
</dbReference>
<reference evidence="5 6" key="1">
    <citation type="journal article" date="2018" name="Nat. Ecol. Evol.">
        <title>Genomic signatures of mitonuclear coevolution across populations of Tigriopus californicus.</title>
        <authorList>
            <person name="Barreto F.S."/>
            <person name="Watson E.T."/>
            <person name="Lima T.G."/>
            <person name="Willett C.S."/>
            <person name="Edmands S."/>
            <person name="Li W."/>
            <person name="Burton R.S."/>
        </authorList>
    </citation>
    <scope>NUCLEOTIDE SEQUENCE [LARGE SCALE GENOMIC DNA]</scope>
    <source>
        <strain evidence="5 6">San Diego</strain>
    </source>
</reference>
<accession>A0A553P8M3</accession>
<evidence type="ECO:0000256" key="1">
    <source>
        <dbReference type="ARBA" id="ARBA00010531"/>
    </source>
</evidence>
<evidence type="ECO:0000313" key="5">
    <source>
        <dbReference type="EMBL" id="TRY74028.1"/>
    </source>
</evidence>
<evidence type="ECO:0000256" key="3">
    <source>
        <dbReference type="ARBA" id="ARBA00023274"/>
    </source>
</evidence>
<dbReference type="InterPro" id="IPR016095">
    <property type="entry name" value="Ribosomal_uL1_3-a/b-sand"/>
</dbReference>
<dbReference type="OMA" id="NVGTLDM"/>
<protein>
    <recommendedName>
        <fullName evidence="7">39S ribosomal protein L1, mitochondrial</fullName>
    </recommendedName>
</protein>
<comment type="similarity">
    <text evidence="1">Belongs to the universal ribosomal protein uL1 family.</text>
</comment>
<dbReference type="PANTHER" id="PTHR36427:SF3">
    <property type="entry name" value="LARGE RIBOSOMAL SUBUNIT PROTEIN UL1M"/>
    <property type="match status" value="1"/>
</dbReference>
<proteinExistence type="inferred from homology"/>
<dbReference type="InterPro" id="IPR028364">
    <property type="entry name" value="Ribosomal_uL1/biogenesis"/>
</dbReference>
<evidence type="ECO:0000256" key="2">
    <source>
        <dbReference type="ARBA" id="ARBA00022980"/>
    </source>
</evidence>
<organism evidence="5 6">
    <name type="scientific">Tigriopus californicus</name>
    <name type="common">Marine copepod</name>
    <dbReference type="NCBI Taxonomy" id="6832"/>
    <lineage>
        <taxon>Eukaryota</taxon>
        <taxon>Metazoa</taxon>
        <taxon>Ecdysozoa</taxon>
        <taxon>Arthropoda</taxon>
        <taxon>Crustacea</taxon>
        <taxon>Multicrustacea</taxon>
        <taxon>Hexanauplia</taxon>
        <taxon>Copepoda</taxon>
        <taxon>Harpacticoida</taxon>
        <taxon>Harpacticidae</taxon>
        <taxon>Tigriopus</taxon>
    </lineage>
</organism>
<keyword evidence="6" id="KW-1185">Reference proteome</keyword>
<dbReference type="GO" id="GO:1990904">
    <property type="term" value="C:ribonucleoprotein complex"/>
    <property type="evidence" value="ECO:0007669"/>
    <property type="project" value="UniProtKB-KW"/>
</dbReference>
<dbReference type="PANTHER" id="PTHR36427">
    <property type="entry name" value="54S RIBOSOMAL PROTEIN L1, MITOCHONDRIAL"/>
    <property type="match status" value="1"/>
</dbReference>
<evidence type="ECO:0008006" key="7">
    <source>
        <dbReference type="Google" id="ProtNLM"/>
    </source>
</evidence>
<name>A0A553P8M3_TIGCA</name>
<dbReference type="AlphaFoldDB" id="A0A553P8M3"/>